<gene>
    <name evidence="2" type="ORF">PVAP13_5NG059481</name>
</gene>
<reference evidence="2" key="1">
    <citation type="submission" date="2020-05" db="EMBL/GenBank/DDBJ databases">
        <title>WGS assembly of Panicum virgatum.</title>
        <authorList>
            <person name="Lovell J.T."/>
            <person name="Jenkins J."/>
            <person name="Shu S."/>
            <person name="Juenger T.E."/>
            <person name="Schmutz J."/>
        </authorList>
    </citation>
    <scope>NUCLEOTIDE SEQUENCE</scope>
    <source>
        <strain evidence="2">AP13</strain>
    </source>
</reference>
<evidence type="ECO:0000256" key="1">
    <source>
        <dbReference type="SAM" id="MobiDB-lite"/>
    </source>
</evidence>
<proteinExistence type="predicted"/>
<feature type="region of interest" description="Disordered" evidence="1">
    <location>
        <begin position="77"/>
        <end position="124"/>
    </location>
</feature>
<dbReference type="EMBL" id="CM029046">
    <property type="protein sequence ID" value="KAG2586640.1"/>
    <property type="molecule type" value="Genomic_DNA"/>
</dbReference>
<dbReference type="AlphaFoldDB" id="A0A8T0RN66"/>
<keyword evidence="3" id="KW-1185">Reference proteome</keyword>
<evidence type="ECO:0000313" key="2">
    <source>
        <dbReference type="EMBL" id="KAG2586640.1"/>
    </source>
</evidence>
<feature type="compositionally biased region" description="Basic and acidic residues" evidence="1">
    <location>
        <begin position="1"/>
        <end position="13"/>
    </location>
</feature>
<dbReference type="Proteomes" id="UP000823388">
    <property type="component" value="Chromosome 5N"/>
</dbReference>
<sequence>MAGDKPDDDRTQTDEAVVFTQKTGAPPALIRRRHTTSFSGDETRPRPQAPAKPSPKLTPRVAVAILHPCSAYHAPIRIQAGPARRDHGTDQSILGSGAPRTGASRRPTAPADSRKKGKKRTPHLIVSASFRLQRGAGRTW</sequence>
<evidence type="ECO:0000313" key="3">
    <source>
        <dbReference type="Proteomes" id="UP000823388"/>
    </source>
</evidence>
<protein>
    <submittedName>
        <fullName evidence="2">Uncharacterized protein</fullName>
    </submittedName>
</protein>
<accession>A0A8T0RN66</accession>
<organism evidence="2 3">
    <name type="scientific">Panicum virgatum</name>
    <name type="common">Blackwell switchgrass</name>
    <dbReference type="NCBI Taxonomy" id="38727"/>
    <lineage>
        <taxon>Eukaryota</taxon>
        <taxon>Viridiplantae</taxon>
        <taxon>Streptophyta</taxon>
        <taxon>Embryophyta</taxon>
        <taxon>Tracheophyta</taxon>
        <taxon>Spermatophyta</taxon>
        <taxon>Magnoliopsida</taxon>
        <taxon>Liliopsida</taxon>
        <taxon>Poales</taxon>
        <taxon>Poaceae</taxon>
        <taxon>PACMAD clade</taxon>
        <taxon>Panicoideae</taxon>
        <taxon>Panicodae</taxon>
        <taxon>Paniceae</taxon>
        <taxon>Panicinae</taxon>
        <taxon>Panicum</taxon>
        <taxon>Panicum sect. Hiantes</taxon>
    </lineage>
</organism>
<name>A0A8T0RN66_PANVG</name>
<feature type="region of interest" description="Disordered" evidence="1">
    <location>
        <begin position="1"/>
        <end position="58"/>
    </location>
</feature>
<comment type="caution">
    <text evidence="2">The sequence shown here is derived from an EMBL/GenBank/DDBJ whole genome shotgun (WGS) entry which is preliminary data.</text>
</comment>